<dbReference type="NCBIfam" id="TIGR01840">
    <property type="entry name" value="esterase_phb"/>
    <property type="match status" value="1"/>
</dbReference>
<dbReference type="Proteomes" id="UP000013966">
    <property type="component" value="Chromosome 3"/>
</dbReference>
<evidence type="ECO:0000313" key="3">
    <source>
        <dbReference type="EMBL" id="BAN26697.1"/>
    </source>
</evidence>
<dbReference type="Gene3D" id="3.40.50.1820">
    <property type="entry name" value="alpha/beta hydrolase"/>
    <property type="match status" value="1"/>
</dbReference>
<reference evidence="3 4" key="1">
    <citation type="journal article" date="2013" name="Genome Announc.">
        <title>Complete Genome Sequence of Burkholderia sp. Strain RPE64, Bacterial Symbiont of the Bean Bug Riptortus pedestris.</title>
        <authorList>
            <person name="Shibata T.F."/>
            <person name="Maeda T."/>
            <person name="Nikoh N."/>
            <person name="Yamaguchi K."/>
            <person name="Oshima K."/>
            <person name="Hattori M."/>
            <person name="Nishiyama T."/>
            <person name="Hasebe M."/>
            <person name="Fukatsu T."/>
            <person name="Kikuchi Y."/>
            <person name="Shigenobu S."/>
        </authorList>
    </citation>
    <scope>NUCLEOTIDE SEQUENCE [LARGE SCALE GENOMIC DNA]</scope>
</reference>
<dbReference type="Pfam" id="PF10503">
    <property type="entry name" value="Esterase_PHB"/>
    <property type="match status" value="1"/>
</dbReference>
<dbReference type="SUPFAM" id="SSF53474">
    <property type="entry name" value="alpha/beta-Hydrolases"/>
    <property type="match status" value="1"/>
</dbReference>
<dbReference type="RefSeq" id="WP_016347406.1">
    <property type="nucleotide sequence ID" value="NC_021288.1"/>
</dbReference>
<name>R4X3U1_9BURK</name>
<dbReference type="AlphaFoldDB" id="R4X3U1"/>
<dbReference type="GO" id="GO:0005576">
    <property type="term" value="C:extracellular region"/>
    <property type="evidence" value="ECO:0007669"/>
    <property type="project" value="InterPro"/>
</dbReference>
<dbReference type="KEGG" id="buo:BRPE64_CCDS06140"/>
<evidence type="ECO:0000313" key="4">
    <source>
        <dbReference type="Proteomes" id="UP000013966"/>
    </source>
</evidence>
<protein>
    <submittedName>
        <fullName evidence="3">Esterase poly(3-hydroxybutyrate) depolymerase</fullName>
    </submittedName>
</protein>
<proteinExistence type="predicted"/>
<keyword evidence="4" id="KW-1185">Reference proteome</keyword>
<dbReference type="PANTHER" id="PTHR43037:SF1">
    <property type="entry name" value="BLL1128 PROTEIN"/>
    <property type="match status" value="1"/>
</dbReference>
<dbReference type="GO" id="GO:0016787">
    <property type="term" value="F:hydrolase activity"/>
    <property type="evidence" value="ECO:0007669"/>
    <property type="project" value="UniProtKB-KW"/>
</dbReference>
<sequence length="374" mass="40720">MNPFHPLAWAHDTFWSLFTHGTVGLTAHSFDDADTATARPVVQPRPVVETPRAYRQAELPQEAIGMTWSSERFEHEGTTYDVKLYIPSAYDGRPLPMIVMLHGAQQDSDDFATGTEMNVVAEERGFIVVYPEQPESSNPLKCWNWFLPANQMRESGETAAIAALTRDVMARYNVDDARVYVAGMSAGGALAVNLAVTHPDLYAAAAVHSGLAFGVADEQISALCAMNDGRGKVRLPQASFAASGTRAVPLIVFHGDADDTVHPLNSEQIVEMSRLMHCDVEGALPSAAARAGRHEDGHAYTQRVFHDRDGVPVGEQWLVHGLGHAWSGGHPDGTHTDARGPHASREIVRFFDQFAIDRTAIQGDVCGRSEMSLP</sequence>
<dbReference type="InterPro" id="IPR010126">
    <property type="entry name" value="Esterase_phb"/>
</dbReference>
<accession>R4X3U1</accession>
<gene>
    <name evidence="3" type="ORF">BRPE64_CCDS06140</name>
</gene>
<dbReference type="InterPro" id="IPR029058">
    <property type="entry name" value="AB_hydrolase_fold"/>
</dbReference>
<dbReference type="EMBL" id="AP013060">
    <property type="protein sequence ID" value="BAN26697.1"/>
    <property type="molecule type" value="Genomic_DNA"/>
</dbReference>
<reference evidence="3 4" key="2">
    <citation type="journal article" date="2018" name="Int. J. Syst. Evol. Microbiol.">
        <title>Burkholderia insecticola sp. nov., a gut symbiotic bacterium of the bean bug Riptortus pedestris.</title>
        <authorList>
            <person name="Takeshita K."/>
            <person name="Tamaki H."/>
            <person name="Ohbayashi T."/>
            <person name="Meng X.-Y."/>
            <person name="Sone T."/>
            <person name="Mitani Y."/>
            <person name="Peeters C."/>
            <person name="Kikuchi Y."/>
            <person name="Vandamme P."/>
        </authorList>
    </citation>
    <scope>NUCLEOTIDE SEQUENCE [LARGE SCALE GENOMIC DNA]</scope>
    <source>
        <strain evidence="3">RPE64</strain>
    </source>
</reference>
<evidence type="ECO:0000256" key="1">
    <source>
        <dbReference type="ARBA" id="ARBA00022729"/>
    </source>
</evidence>
<dbReference type="InterPro" id="IPR050955">
    <property type="entry name" value="Plant_Biomass_Hydrol_Est"/>
</dbReference>
<organism evidence="3 4">
    <name type="scientific">Caballeronia insecticola</name>
    <dbReference type="NCBI Taxonomy" id="758793"/>
    <lineage>
        <taxon>Bacteria</taxon>
        <taxon>Pseudomonadati</taxon>
        <taxon>Pseudomonadota</taxon>
        <taxon>Betaproteobacteria</taxon>
        <taxon>Burkholderiales</taxon>
        <taxon>Burkholderiaceae</taxon>
        <taxon>Caballeronia</taxon>
    </lineage>
</organism>
<dbReference type="PANTHER" id="PTHR43037">
    <property type="entry name" value="UNNAMED PRODUCT-RELATED"/>
    <property type="match status" value="1"/>
</dbReference>
<keyword evidence="2" id="KW-0378">Hydrolase</keyword>
<dbReference type="OrthoDB" id="9767239at2"/>
<dbReference type="HOGENOM" id="CLU_027551_0_1_4"/>
<evidence type="ECO:0000256" key="2">
    <source>
        <dbReference type="ARBA" id="ARBA00022801"/>
    </source>
</evidence>
<keyword evidence="1" id="KW-0732">Signal</keyword>
<dbReference type="PATRIC" id="fig|758793.3.peg.4926"/>